<evidence type="ECO:0000256" key="2">
    <source>
        <dbReference type="ARBA" id="ARBA00006966"/>
    </source>
</evidence>
<dbReference type="NCBIfam" id="NF041359">
    <property type="entry name" value="GntG_guanitoxin"/>
    <property type="match status" value="1"/>
</dbReference>
<gene>
    <name evidence="6" type="ORF">D9615_005174</name>
</gene>
<dbReference type="Pfam" id="PF01212">
    <property type="entry name" value="Beta_elim_lyase"/>
    <property type="match status" value="1"/>
</dbReference>
<dbReference type="AlphaFoldDB" id="A0A8H5H667"/>
<sequence>MGEIRLTKGCLQSLQTIDFAASFTFAWLLEFLAAFLSALRSRFCWAFAPCRMLVGRQKNGERHTFPIPSRRGYAGRRSKAGQLIVPKWQASIEELPDRRDLGSSSLILNQHGTPSNSMIRSFKARLFFSLAHLPSRTMSTHSGAAIAQQVRFDILAENHVLDNRNKAREIARTFISDTVTAPTPEMYAYAALATIGDDVYHDPSTTALETHMAQLTGKEAALFMPSGTASNQIAIRTHLRQPPYSVLCDHRAHTHKYEAGGTAFHSGATTIPVIPSNGHHLTLVDVEPQTILGDDVHFAPTEIIALENTLNGTIFPQEDIIAISTYAHSHGIKMHLDGARIWHVAVETKTSIKELCDPFDSVSLCFSKGLGAPVGSCLVGPKDFIKKARWFRKLFGGGMRQTGILAASAAYALTYNFPQLERVHALAKRLEAGLEDIGAEITSRAETCMVFYDPSSVGVNYNEIAERASALPEPLVLGGSRLVVHFQTSDAAVDDFLAVVRELAEEKKKAGFVKPDVPIKSNGFKDIYVRRVAKPTVDGTNVNSN</sequence>
<dbReference type="Gene3D" id="3.40.640.10">
    <property type="entry name" value="Type I PLP-dependent aspartate aminotransferase-like (Major domain)"/>
    <property type="match status" value="1"/>
</dbReference>
<accession>A0A8H5H667</accession>
<reference evidence="6 7" key="1">
    <citation type="journal article" date="2020" name="ISME J.">
        <title>Uncovering the hidden diversity of litter-decomposition mechanisms in mushroom-forming fungi.</title>
        <authorList>
            <person name="Floudas D."/>
            <person name="Bentzer J."/>
            <person name="Ahren D."/>
            <person name="Johansson T."/>
            <person name="Persson P."/>
            <person name="Tunlid A."/>
        </authorList>
    </citation>
    <scope>NUCLEOTIDE SEQUENCE [LARGE SCALE GENOMIC DNA]</scope>
    <source>
        <strain evidence="6 7">CBS 661.87</strain>
    </source>
</reference>
<dbReference type="InterPro" id="IPR001597">
    <property type="entry name" value="ArAA_b-elim_lyase/Thr_aldolase"/>
</dbReference>
<dbReference type="EMBL" id="JAACJP010000023">
    <property type="protein sequence ID" value="KAF5377458.1"/>
    <property type="molecule type" value="Genomic_DNA"/>
</dbReference>
<feature type="domain" description="Aromatic amino acid beta-eliminating lyase/threonine aldolase" evidence="5">
    <location>
        <begin position="174"/>
        <end position="452"/>
    </location>
</feature>
<dbReference type="OrthoDB" id="10261951at2759"/>
<dbReference type="FunFam" id="3.40.640.10:FF:000030">
    <property type="entry name" value="Low-specificity L-threonine aldolase"/>
    <property type="match status" value="1"/>
</dbReference>
<dbReference type="GO" id="GO:0006567">
    <property type="term" value="P:L-threonine catabolic process"/>
    <property type="evidence" value="ECO:0007669"/>
    <property type="project" value="TreeGrafter"/>
</dbReference>
<dbReference type="InterPro" id="IPR023603">
    <property type="entry name" value="Low_specificity_L-TA-like"/>
</dbReference>
<keyword evidence="7" id="KW-1185">Reference proteome</keyword>
<dbReference type="GO" id="GO:0008732">
    <property type="term" value="F:L-allo-threonine aldolase activity"/>
    <property type="evidence" value="ECO:0007669"/>
    <property type="project" value="TreeGrafter"/>
</dbReference>
<evidence type="ECO:0000256" key="3">
    <source>
        <dbReference type="ARBA" id="ARBA00022898"/>
    </source>
</evidence>
<keyword evidence="3" id="KW-0663">Pyridoxal phosphate</keyword>
<evidence type="ECO:0000256" key="1">
    <source>
        <dbReference type="ARBA" id="ARBA00001933"/>
    </source>
</evidence>
<dbReference type="InterPro" id="IPR015421">
    <property type="entry name" value="PyrdxlP-dep_Trfase_major"/>
</dbReference>
<dbReference type="PANTHER" id="PTHR48097:SF9">
    <property type="entry name" value="L-THREONINE ALDOLASE"/>
    <property type="match status" value="1"/>
</dbReference>
<dbReference type="PANTHER" id="PTHR48097">
    <property type="entry name" value="L-THREONINE ALDOLASE-RELATED"/>
    <property type="match status" value="1"/>
</dbReference>
<dbReference type="Gene3D" id="3.90.1150.10">
    <property type="entry name" value="Aspartate Aminotransferase, domain 1"/>
    <property type="match status" value="1"/>
</dbReference>
<evidence type="ECO:0000259" key="5">
    <source>
        <dbReference type="Pfam" id="PF01212"/>
    </source>
</evidence>
<proteinExistence type="inferred from homology"/>
<dbReference type="GO" id="GO:0006545">
    <property type="term" value="P:glycine biosynthetic process"/>
    <property type="evidence" value="ECO:0007669"/>
    <property type="project" value="TreeGrafter"/>
</dbReference>
<evidence type="ECO:0000313" key="7">
    <source>
        <dbReference type="Proteomes" id="UP000565441"/>
    </source>
</evidence>
<organism evidence="6 7">
    <name type="scientific">Tricholomella constricta</name>
    <dbReference type="NCBI Taxonomy" id="117010"/>
    <lineage>
        <taxon>Eukaryota</taxon>
        <taxon>Fungi</taxon>
        <taxon>Dikarya</taxon>
        <taxon>Basidiomycota</taxon>
        <taxon>Agaricomycotina</taxon>
        <taxon>Agaricomycetes</taxon>
        <taxon>Agaricomycetidae</taxon>
        <taxon>Agaricales</taxon>
        <taxon>Tricholomatineae</taxon>
        <taxon>Lyophyllaceae</taxon>
        <taxon>Tricholomella</taxon>
    </lineage>
</organism>
<dbReference type="InterPro" id="IPR015424">
    <property type="entry name" value="PyrdxlP-dep_Trfase"/>
</dbReference>
<dbReference type="Proteomes" id="UP000565441">
    <property type="component" value="Unassembled WGS sequence"/>
</dbReference>
<name>A0A8H5H667_9AGAR</name>
<evidence type="ECO:0000256" key="4">
    <source>
        <dbReference type="ARBA" id="ARBA00023239"/>
    </source>
</evidence>
<comment type="caution">
    <text evidence="6">The sequence shown here is derived from an EMBL/GenBank/DDBJ whole genome shotgun (WGS) entry which is preliminary data.</text>
</comment>
<protein>
    <recommendedName>
        <fullName evidence="5">Aromatic amino acid beta-eliminating lyase/threonine aldolase domain-containing protein</fullName>
    </recommendedName>
</protein>
<dbReference type="SUPFAM" id="SSF53383">
    <property type="entry name" value="PLP-dependent transferases"/>
    <property type="match status" value="1"/>
</dbReference>
<evidence type="ECO:0000313" key="6">
    <source>
        <dbReference type="EMBL" id="KAF5377458.1"/>
    </source>
</evidence>
<comment type="cofactor">
    <cofactor evidence="1">
        <name>pyridoxal 5'-phosphate</name>
        <dbReference type="ChEBI" id="CHEBI:597326"/>
    </cofactor>
</comment>
<dbReference type="GO" id="GO:0005829">
    <property type="term" value="C:cytosol"/>
    <property type="evidence" value="ECO:0007669"/>
    <property type="project" value="TreeGrafter"/>
</dbReference>
<dbReference type="InterPro" id="IPR015422">
    <property type="entry name" value="PyrdxlP-dep_Trfase_small"/>
</dbReference>
<comment type="similarity">
    <text evidence="2">Belongs to the threonine aldolase family.</text>
</comment>
<keyword evidence="4" id="KW-0456">Lyase</keyword>